<dbReference type="EMBL" id="LN890657">
    <property type="protein sequence ID" value="CUS06407.1"/>
    <property type="molecule type" value="Genomic_DNA"/>
</dbReference>
<gene>
    <name evidence="1" type="ORF">CFX0092_P0007</name>
</gene>
<dbReference type="RefSeq" id="WP_095045705.1">
    <property type="nucleotide sequence ID" value="NZ_LN890657.1"/>
</dbReference>
<keyword evidence="1" id="KW-0614">Plasmid</keyword>
<dbReference type="AlphaFoldDB" id="A0A170PK58"/>
<dbReference type="Proteomes" id="UP000215027">
    <property type="component" value="Plasmid III"/>
</dbReference>
<dbReference type="KEGG" id="pbf:CFX0092_P0007"/>
<organism evidence="1 2">
    <name type="scientific">Candidatus Promineifilum breve</name>
    <dbReference type="NCBI Taxonomy" id="1806508"/>
    <lineage>
        <taxon>Bacteria</taxon>
        <taxon>Bacillati</taxon>
        <taxon>Chloroflexota</taxon>
        <taxon>Ardenticatenia</taxon>
        <taxon>Candidatus Promineifilales</taxon>
        <taxon>Candidatus Promineifilaceae</taxon>
        <taxon>Candidatus Promineifilum</taxon>
    </lineage>
</organism>
<sequence>MTTITYNEIDDYYEVMTRFTEQRYPTRQQAAIAANEAGDTVYLVNFDPEGQSWMRETLNILAQFRTDRAAIPARPRRLRTTQAQRRWQEGAR</sequence>
<evidence type="ECO:0000313" key="1">
    <source>
        <dbReference type="EMBL" id="CUS06407.1"/>
    </source>
</evidence>
<geneLocation type="plasmid" evidence="1 2">
    <name>III</name>
</geneLocation>
<keyword evidence="2" id="KW-1185">Reference proteome</keyword>
<evidence type="ECO:0000313" key="2">
    <source>
        <dbReference type="Proteomes" id="UP000215027"/>
    </source>
</evidence>
<accession>A0A170PK58</accession>
<protein>
    <submittedName>
        <fullName evidence="1">Uncharacterized protein</fullName>
    </submittedName>
</protein>
<proteinExistence type="predicted"/>
<reference evidence="1" key="1">
    <citation type="submission" date="2016-01" db="EMBL/GenBank/DDBJ databases">
        <authorList>
            <person name="Mcilroy J.S."/>
            <person name="Karst M S."/>
            <person name="Albertsen M."/>
        </authorList>
    </citation>
    <scope>NUCLEOTIDE SEQUENCE</scope>
    <source>
        <strain evidence="1">Cfx-K</strain>
        <plasmid evidence="1">III</plasmid>
    </source>
</reference>
<name>A0A170PK58_9CHLR</name>